<dbReference type="EMBL" id="JACIEB010000001">
    <property type="protein sequence ID" value="MBB3980848.1"/>
    <property type="molecule type" value="Genomic_DNA"/>
</dbReference>
<accession>A0A7W6DJ87</accession>
<evidence type="ECO:0000313" key="2">
    <source>
        <dbReference type="EMBL" id="MBB3980848.1"/>
    </source>
</evidence>
<keyword evidence="1" id="KW-0472">Membrane</keyword>
<feature type="transmembrane region" description="Helical" evidence="1">
    <location>
        <begin position="410"/>
        <end position="426"/>
    </location>
</feature>
<feature type="transmembrane region" description="Helical" evidence="1">
    <location>
        <begin position="385"/>
        <end position="404"/>
    </location>
</feature>
<name>A0A7W6DJ87_9SPHN</name>
<feature type="transmembrane region" description="Helical" evidence="1">
    <location>
        <begin position="12"/>
        <end position="31"/>
    </location>
</feature>
<feature type="transmembrane region" description="Helical" evidence="1">
    <location>
        <begin position="207"/>
        <end position="227"/>
    </location>
</feature>
<keyword evidence="1" id="KW-1133">Transmembrane helix</keyword>
<reference evidence="2 3" key="1">
    <citation type="submission" date="2020-08" db="EMBL/GenBank/DDBJ databases">
        <title>Genomic Encyclopedia of Type Strains, Phase IV (KMG-IV): sequencing the most valuable type-strain genomes for metagenomic binning, comparative biology and taxonomic classification.</title>
        <authorList>
            <person name="Goeker M."/>
        </authorList>
    </citation>
    <scope>NUCLEOTIDE SEQUENCE [LARGE SCALE GENOMIC DNA]</scope>
    <source>
        <strain evidence="2 3">DSM 29348</strain>
    </source>
</reference>
<feature type="transmembrane region" description="Helical" evidence="1">
    <location>
        <begin position="37"/>
        <end position="63"/>
    </location>
</feature>
<keyword evidence="3" id="KW-1185">Reference proteome</keyword>
<comment type="caution">
    <text evidence="2">The sequence shown here is derived from an EMBL/GenBank/DDBJ whole genome shotgun (WGS) entry which is preliminary data.</text>
</comment>
<feature type="transmembrane region" description="Helical" evidence="1">
    <location>
        <begin position="354"/>
        <end position="373"/>
    </location>
</feature>
<evidence type="ECO:0000256" key="1">
    <source>
        <dbReference type="SAM" id="Phobius"/>
    </source>
</evidence>
<protein>
    <submittedName>
        <fullName evidence="2">Uncharacterized protein</fullName>
    </submittedName>
</protein>
<gene>
    <name evidence="2" type="ORF">GGR44_000479</name>
</gene>
<feature type="transmembrane region" description="Helical" evidence="1">
    <location>
        <begin position="438"/>
        <end position="456"/>
    </location>
</feature>
<feature type="transmembrane region" description="Helical" evidence="1">
    <location>
        <begin position="269"/>
        <end position="285"/>
    </location>
</feature>
<dbReference type="AlphaFoldDB" id="A0A7W6DJ87"/>
<dbReference type="Proteomes" id="UP000552757">
    <property type="component" value="Unassembled WGS sequence"/>
</dbReference>
<dbReference type="RefSeq" id="WP_183953830.1">
    <property type="nucleotide sequence ID" value="NZ_JACIEB010000001.1"/>
</dbReference>
<feature type="transmembrane region" description="Helical" evidence="1">
    <location>
        <begin position="239"/>
        <end position="263"/>
    </location>
</feature>
<feature type="transmembrane region" description="Helical" evidence="1">
    <location>
        <begin position="292"/>
        <end position="313"/>
    </location>
</feature>
<evidence type="ECO:0000313" key="3">
    <source>
        <dbReference type="Proteomes" id="UP000552757"/>
    </source>
</evidence>
<keyword evidence="1" id="KW-0812">Transmembrane</keyword>
<proteinExistence type="predicted"/>
<sequence>MSARGVDPRRVMLAGALAIILWAGGAFLWHLTFGRGLSLAVILFLGQDFPALLAGAMALALAAPFVIGRRGGAALAFPAPNARTVLPLIALMALAAWAGHYLVFQDYILSRDEEVARFAAAYMKDGMIGRPIPPEWQLYRRAIMPEFFSPFGAGRYWTAAYLPVNSAVQAIFWRLGDPDVASPVMLAVGLGALWRVALRLFPAQPGAVWAALMMAFTSSQLFVTAMTPYAMTGHFALNMVWLALVLHGRWWSHGAAGLVALVAAGLHQWHFPPIFIAPFILWMLLGRKWGQAAFHVAVLAAIVILWAKIWPAFLIDQLGPATDVRPSAGVADKVGSLFDRLAAKWQPLVNISRFVAWNNLLLLPLAVVGVAGIDWRKALRGRDIALPLALGGMAGLGLSLAQGYGWGFRYAHGFIGPLCLLAAMGWTRLRPDRAARTLWAGCLIALGMAAFLTMRAHDFVAPYAASHRMIRDSGYDVVLIDPRGGLFVTDLVRGDDGQPGLPIVMNLGMLRMEQVEMLCANYSVALFDRAEFRPLGVPLARWSYGRPDALRHRMARLGCEKRPF</sequence>
<feature type="transmembrane region" description="Helical" evidence="1">
    <location>
        <begin position="84"/>
        <end position="104"/>
    </location>
</feature>
<organism evidence="2 3">
    <name type="scientific">Sphingobium fontiphilum</name>
    <dbReference type="NCBI Taxonomy" id="944425"/>
    <lineage>
        <taxon>Bacteria</taxon>
        <taxon>Pseudomonadati</taxon>
        <taxon>Pseudomonadota</taxon>
        <taxon>Alphaproteobacteria</taxon>
        <taxon>Sphingomonadales</taxon>
        <taxon>Sphingomonadaceae</taxon>
        <taxon>Sphingobium</taxon>
    </lineage>
</organism>